<protein>
    <recommendedName>
        <fullName evidence="5">Lipoprotein</fullName>
    </recommendedName>
</protein>
<feature type="chain" id="PRO_5046877557" description="Lipoprotein" evidence="2">
    <location>
        <begin position="22"/>
        <end position="173"/>
    </location>
</feature>
<gene>
    <name evidence="3" type="ORF">JY572_14665</name>
</gene>
<keyword evidence="2" id="KW-0732">Signal</keyword>
<evidence type="ECO:0000313" key="3">
    <source>
        <dbReference type="EMBL" id="QSQ17220.1"/>
    </source>
</evidence>
<reference evidence="3 4" key="1">
    <citation type="submission" date="2021-02" db="EMBL/GenBank/DDBJ databases">
        <title>De Novo genome assembly of isolated myxobacteria.</title>
        <authorList>
            <person name="Stevens D.C."/>
        </authorList>
    </citation>
    <scope>NUCLEOTIDE SEQUENCE [LARGE SCALE GENOMIC DNA]</scope>
    <source>
        <strain evidence="3 4">SCHIC003</strain>
    </source>
</reference>
<name>A0ABX7NEH7_9BACT</name>
<feature type="transmembrane region" description="Helical" evidence="1">
    <location>
        <begin position="40"/>
        <end position="62"/>
    </location>
</feature>
<organism evidence="3 4">
    <name type="scientific">Myxococcus landrumensis</name>
    <dbReference type="NCBI Taxonomy" id="2813577"/>
    <lineage>
        <taxon>Bacteria</taxon>
        <taxon>Pseudomonadati</taxon>
        <taxon>Myxococcota</taxon>
        <taxon>Myxococcia</taxon>
        <taxon>Myxococcales</taxon>
        <taxon>Cystobacterineae</taxon>
        <taxon>Myxococcaceae</taxon>
        <taxon>Myxococcus</taxon>
    </lineage>
</organism>
<dbReference type="Proteomes" id="UP000663090">
    <property type="component" value="Chromosome"/>
</dbReference>
<dbReference type="RefSeq" id="WP_206718854.1">
    <property type="nucleotide sequence ID" value="NZ_CP071091.1"/>
</dbReference>
<feature type="signal peptide" evidence="2">
    <location>
        <begin position="1"/>
        <end position="21"/>
    </location>
</feature>
<keyword evidence="1" id="KW-0812">Transmembrane</keyword>
<keyword evidence="1" id="KW-0472">Membrane</keyword>
<dbReference type="EMBL" id="CP071091">
    <property type="protein sequence ID" value="QSQ17220.1"/>
    <property type="molecule type" value="Genomic_DNA"/>
</dbReference>
<evidence type="ECO:0000256" key="1">
    <source>
        <dbReference type="SAM" id="Phobius"/>
    </source>
</evidence>
<evidence type="ECO:0000256" key="2">
    <source>
        <dbReference type="SAM" id="SignalP"/>
    </source>
</evidence>
<sequence>MKHVVMLAVIAAVFASSVALAAEASGPPNSIISALLTPEAITTVLGGIFGAMGLFFGGATWLTARRKRIIATGAFHAFHIVEDWAALDERENIVDKAAKGLQVLDEWMVRHGWRPLKSSEQQLAKLEFSALHGAQKAEEKVRAAAFSTALGALGTSAALAPVVAAVPQTPRGV</sequence>
<evidence type="ECO:0008006" key="5">
    <source>
        <dbReference type="Google" id="ProtNLM"/>
    </source>
</evidence>
<accession>A0ABX7NEH7</accession>
<evidence type="ECO:0000313" key="4">
    <source>
        <dbReference type="Proteomes" id="UP000663090"/>
    </source>
</evidence>
<keyword evidence="4" id="KW-1185">Reference proteome</keyword>
<proteinExistence type="predicted"/>
<keyword evidence="1" id="KW-1133">Transmembrane helix</keyword>